<dbReference type="Gene3D" id="3.40.50.1240">
    <property type="entry name" value="Phosphoglycerate mutase-like"/>
    <property type="match status" value="1"/>
</dbReference>
<dbReference type="EMBL" id="CP045121">
    <property type="protein sequence ID" value="QIN79106.1"/>
    <property type="molecule type" value="Genomic_DNA"/>
</dbReference>
<dbReference type="InterPro" id="IPR013078">
    <property type="entry name" value="His_Pase_superF_clade-1"/>
</dbReference>
<feature type="compositionally biased region" description="Polar residues" evidence="5">
    <location>
        <begin position="9"/>
        <end position="29"/>
    </location>
</feature>
<dbReference type="GO" id="GO:0016791">
    <property type="term" value="F:phosphatase activity"/>
    <property type="evidence" value="ECO:0007669"/>
    <property type="project" value="TreeGrafter"/>
</dbReference>
<protein>
    <recommendedName>
        <fullName evidence="8">Histidine phosphatase family protein</fullName>
    </recommendedName>
</protein>
<keyword evidence="7" id="KW-1185">Reference proteome</keyword>
<dbReference type="CDD" id="cd07067">
    <property type="entry name" value="HP_PGM_like"/>
    <property type="match status" value="1"/>
</dbReference>
<dbReference type="PROSITE" id="PS00175">
    <property type="entry name" value="PG_MUTASE"/>
    <property type="match status" value="1"/>
</dbReference>
<name>A0A6G8PY28_9ACTN</name>
<dbReference type="SMART" id="SM00855">
    <property type="entry name" value="PGAM"/>
    <property type="match status" value="1"/>
</dbReference>
<dbReference type="KEGG" id="rmar:GBA65_11890"/>
<gene>
    <name evidence="6" type="ORF">GBA65_11890</name>
</gene>
<dbReference type="InterPro" id="IPR050275">
    <property type="entry name" value="PGM_Phosphatase"/>
</dbReference>
<sequence>MAAMPTALRTASSSQGSVATSTKTSSSGSEPRLRWMARLARPLGELISLNSSTTLSPRLLSSSAACWIATGRGASRSSSIRPSSSGRTGASSAAPCSRASCVSSAGGGAAGAVGLASVLLLLRLLQNIRKDPHPRDPASGENLSIGPRPAEPGRSGEAICRMRVRCTNLPRMSLQSENERQELILVRHGQSTANATGVWQGQLDFPLSELGRRQAAEAGRALRGTQISGAYASPLSRAFETATIVAGEAGFAGEVVPVPGLKERKGGTLEGHTWAEQEARDPEFAEKFLALPEEERWTLVGAETDEDILHRFVEALTSVRARHEPGDRLLVVSHGGVMRAFLRDLFGEEILPGSERAPNASITRLLWSKDGAPPELLELAATGHLSS</sequence>
<feature type="region of interest" description="Disordered" evidence="5">
    <location>
        <begin position="1"/>
        <end position="32"/>
    </location>
</feature>
<evidence type="ECO:0000256" key="3">
    <source>
        <dbReference type="PIRSR" id="PIRSR613078-1"/>
    </source>
</evidence>
<reference evidence="6 7" key="1">
    <citation type="submission" date="2019-10" db="EMBL/GenBank/DDBJ databases">
        <title>Rubrobacter sp nov SCSIO 52915 isolated from a deep-sea sediment in the South China Sea.</title>
        <authorList>
            <person name="Chen R.W."/>
        </authorList>
    </citation>
    <scope>NUCLEOTIDE SEQUENCE [LARGE SCALE GENOMIC DNA]</scope>
    <source>
        <strain evidence="6 7">SCSIO 52915</strain>
    </source>
</reference>
<dbReference type="PANTHER" id="PTHR48100">
    <property type="entry name" value="BROAD-SPECIFICITY PHOSPHATASE YOR283W-RELATED"/>
    <property type="match status" value="1"/>
</dbReference>
<dbReference type="InterPro" id="IPR029033">
    <property type="entry name" value="His_PPase_superfam"/>
</dbReference>
<organism evidence="6 7">
    <name type="scientific">Rubrobacter marinus</name>
    <dbReference type="NCBI Taxonomy" id="2653852"/>
    <lineage>
        <taxon>Bacteria</taxon>
        <taxon>Bacillati</taxon>
        <taxon>Actinomycetota</taxon>
        <taxon>Rubrobacteria</taxon>
        <taxon>Rubrobacterales</taxon>
        <taxon>Rubrobacteraceae</taxon>
        <taxon>Rubrobacter</taxon>
    </lineage>
</organism>
<dbReference type="AlphaFoldDB" id="A0A6G8PY28"/>
<feature type="binding site" evidence="4">
    <location>
        <position position="237"/>
    </location>
    <ligand>
        <name>substrate</name>
    </ligand>
</feature>
<evidence type="ECO:0000313" key="7">
    <source>
        <dbReference type="Proteomes" id="UP000502706"/>
    </source>
</evidence>
<accession>A0A6G8PY28</accession>
<feature type="region of interest" description="Disordered" evidence="5">
    <location>
        <begin position="74"/>
        <end position="95"/>
    </location>
</feature>
<evidence type="ECO:0000313" key="6">
    <source>
        <dbReference type="EMBL" id="QIN79106.1"/>
    </source>
</evidence>
<feature type="active site" description="Tele-phosphohistidine intermediate" evidence="3">
    <location>
        <position position="188"/>
    </location>
</feature>
<dbReference type="GO" id="GO:0005737">
    <property type="term" value="C:cytoplasm"/>
    <property type="evidence" value="ECO:0007669"/>
    <property type="project" value="TreeGrafter"/>
</dbReference>
<feature type="binding site" evidence="4">
    <location>
        <begin position="187"/>
        <end position="194"/>
    </location>
    <ligand>
        <name>substrate</name>
    </ligand>
</feature>
<evidence type="ECO:0000256" key="2">
    <source>
        <dbReference type="ARBA" id="ARBA00023235"/>
    </source>
</evidence>
<evidence type="ECO:0008006" key="8">
    <source>
        <dbReference type="Google" id="ProtNLM"/>
    </source>
</evidence>
<feature type="active site" description="Proton donor/acceptor" evidence="3">
    <location>
        <position position="263"/>
    </location>
</feature>
<evidence type="ECO:0000256" key="5">
    <source>
        <dbReference type="SAM" id="MobiDB-lite"/>
    </source>
</evidence>
<dbReference type="PANTHER" id="PTHR48100:SF1">
    <property type="entry name" value="HISTIDINE PHOSPHATASE FAMILY PROTEIN-RELATED"/>
    <property type="match status" value="1"/>
</dbReference>
<evidence type="ECO:0000256" key="1">
    <source>
        <dbReference type="ARBA" id="ARBA00023152"/>
    </source>
</evidence>
<evidence type="ECO:0000256" key="4">
    <source>
        <dbReference type="PIRSR" id="PIRSR613078-2"/>
    </source>
</evidence>
<dbReference type="SUPFAM" id="SSF53254">
    <property type="entry name" value="Phosphoglycerate mutase-like"/>
    <property type="match status" value="1"/>
</dbReference>
<proteinExistence type="predicted"/>
<dbReference type="Proteomes" id="UP000502706">
    <property type="component" value="Chromosome"/>
</dbReference>
<keyword evidence="2" id="KW-0413">Isomerase</keyword>
<dbReference type="InterPro" id="IPR001345">
    <property type="entry name" value="PG/BPGM_mutase_AS"/>
</dbReference>
<dbReference type="Pfam" id="PF00300">
    <property type="entry name" value="His_Phos_1"/>
    <property type="match status" value="1"/>
</dbReference>
<feature type="region of interest" description="Disordered" evidence="5">
    <location>
        <begin position="131"/>
        <end position="154"/>
    </location>
</feature>
<keyword evidence="1" id="KW-0324">Glycolysis</keyword>